<feature type="transmembrane region" description="Helical" evidence="1">
    <location>
        <begin position="12"/>
        <end position="33"/>
    </location>
</feature>
<reference evidence="2 3" key="1">
    <citation type="submission" date="2016-10" db="EMBL/GenBank/DDBJ databases">
        <authorList>
            <person name="de Groot N.N."/>
        </authorList>
    </citation>
    <scope>NUCLEOTIDE SEQUENCE [LARGE SCALE GENOMIC DNA]</scope>
    <source>
        <strain evidence="3">L7-484,KACC 16230,DSM 25025</strain>
    </source>
</reference>
<keyword evidence="1" id="KW-0812">Transmembrane</keyword>
<evidence type="ECO:0000313" key="2">
    <source>
        <dbReference type="EMBL" id="SDN60158.1"/>
    </source>
</evidence>
<feature type="transmembrane region" description="Helical" evidence="1">
    <location>
        <begin position="39"/>
        <end position="62"/>
    </location>
</feature>
<name>A0A1H0CQP2_9HYPH</name>
<keyword evidence="3" id="KW-1185">Reference proteome</keyword>
<sequence length="67" mass="6844">MDEKDWWKSKTVWGAVVVLAGALAGMAGVQLDAASSEEAVGALTALAGAAGALVAIWGRFAARETLR</sequence>
<evidence type="ECO:0000313" key="3">
    <source>
        <dbReference type="Proteomes" id="UP000198793"/>
    </source>
</evidence>
<organism evidence="2 3">
    <name type="scientific">Aureimonas jatrophae</name>
    <dbReference type="NCBI Taxonomy" id="1166073"/>
    <lineage>
        <taxon>Bacteria</taxon>
        <taxon>Pseudomonadati</taxon>
        <taxon>Pseudomonadota</taxon>
        <taxon>Alphaproteobacteria</taxon>
        <taxon>Hyphomicrobiales</taxon>
        <taxon>Aurantimonadaceae</taxon>
        <taxon>Aureimonas</taxon>
    </lineage>
</organism>
<accession>A0A1H0CQP2</accession>
<dbReference type="STRING" id="1166073.SAMN05192530_101417"/>
<protein>
    <submittedName>
        <fullName evidence="2">Uncharacterized protein</fullName>
    </submittedName>
</protein>
<dbReference type="Proteomes" id="UP000198793">
    <property type="component" value="Unassembled WGS sequence"/>
</dbReference>
<dbReference type="AlphaFoldDB" id="A0A1H0CQP2"/>
<proteinExistence type="predicted"/>
<dbReference type="RefSeq" id="WP_090668124.1">
    <property type="nucleotide sequence ID" value="NZ_FNIT01000001.1"/>
</dbReference>
<dbReference type="EMBL" id="FNIT01000001">
    <property type="protein sequence ID" value="SDN60158.1"/>
    <property type="molecule type" value="Genomic_DNA"/>
</dbReference>
<evidence type="ECO:0000256" key="1">
    <source>
        <dbReference type="SAM" id="Phobius"/>
    </source>
</evidence>
<gene>
    <name evidence="2" type="ORF">SAMN05192530_101417</name>
</gene>
<keyword evidence="1" id="KW-0472">Membrane</keyword>
<keyword evidence="1" id="KW-1133">Transmembrane helix</keyword>